<comment type="caution">
    <text evidence="1">The sequence shown here is derived from an EMBL/GenBank/DDBJ whole genome shotgun (WGS) entry which is preliminary data.</text>
</comment>
<evidence type="ECO:0000313" key="2">
    <source>
        <dbReference type="Proteomes" id="UP000828048"/>
    </source>
</evidence>
<proteinExistence type="predicted"/>
<name>A0ACB7ZLI4_9ERIC</name>
<protein>
    <submittedName>
        <fullName evidence="1">Uncharacterized protein</fullName>
    </submittedName>
</protein>
<sequence length="196" mass="21426">MERKTSKIHAVLIPHPAFGHMMPFHQLAIALANAGVNISYISTPRNIQRLPKNLSPLINFVALPLPVLGSNPLPEGAEATVDIPMDQIQYLTKAFDLLQKPVEKFVVEHSPDWLIVDFITPWATDVGKDCGVPVLGFTPFSAASSLFIGPPEYLIGDGQKRVRSSLESLTSPPEWVTFPSSVAHRSFEAAGTVDIF</sequence>
<organism evidence="1 2">
    <name type="scientific">Vaccinium darrowii</name>
    <dbReference type="NCBI Taxonomy" id="229202"/>
    <lineage>
        <taxon>Eukaryota</taxon>
        <taxon>Viridiplantae</taxon>
        <taxon>Streptophyta</taxon>
        <taxon>Embryophyta</taxon>
        <taxon>Tracheophyta</taxon>
        <taxon>Spermatophyta</taxon>
        <taxon>Magnoliopsida</taxon>
        <taxon>eudicotyledons</taxon>
        <taxon>Gunneridae</taxon>
        <taxon>Pentapetalae</taxon>
        <taxon>asterids</taxon>
        <taxon>Ericales</taxon>
        <taxon>Ericaceae</taxon>
        <taxon>Vaccinioideae</taxon>
        <taxon>Vaccinieae</taxon>
        <taxon>Vaccinium</taxon>
    </lineage>
</organism>
<reference evidence="1 2" key="1">
    <citation type="journal article" date="2021" name="Hortic Res">
        <title>High-quality reference genome and annotation aids understanding of berry development for evergreen blueberry (Vaccinium darrowii).</title>
        <authorList>
            <person name="Yu J."/>
            <person name="Hulse-Kemp A.M."/>
            <person name="Babiker E."/>
            <person name="Staton M."/>
        </authorList>
    </citation>
    <scope>NUCLEOTIDE SEQUENCE [LARGE SCALE GENOMIC DNA]</scope>
    <source>
        <strain evidence="2">cv. NJ 8807/NJ 8810</strain>
        <tissue evidence="1">Young leaf</tissue>
    </source>
</reference>
<accession>A0ACB7ZLI4</accession>
<keyword evidence="2" id="KW-1185">Reference proteome</keyword>
<dbReference type="Proteomes" id="UP000828048">
    <property type="component" value="Chromosome 9"/>
</dbReference>
<dbReference type="EMBL" id="CM037159">
    <property type="protein sequence ID" value="KAH7866737.1"/>
    <property type="molecule type" value="Genomic_DNA"/>
</dbReference>
<evidence type="ECO:0000313" key="1">
    <source>
        <dbReference type="EMBL" id="KAH7866737.1"/>
    </source>
</evidence>
<gene>
    <name evidence="1" type="ORF">Vadar_024294</name>
</gene>